<keyword evidence="3" id="KW-1185">Reference proteome</keyword>
<feature type="chain" id="PRO_5015573689" description="Outer membrane protein with beta-barrel domain" evidence="1">
    <location>
        <begin position="21"/>
        <end position="274"/>
    </location>
</feature>
<proteinExistence type="predicted"/>
<sequence length="274" mass="31489">MKKHLIFPLILIFISLRGFAQTDTEEQEKESPPKKAVTVFSIFDTRVEVTRNEEGRRVYEIYSNSKVYEDEELEKYVNKRRSHSTDMQFDLGINQWIGNGDAPEVRAWGSWNPAINFDYTYRPGNNFRLKTMIGVSWYNFKFEDRNLQALRGEDQIVFEDFALGGGTKSKISASYANLALIPTFTTGNGKIRIGAGPYVGTRLGGRGKFVYNNEQGRKVKEFQRTNLYYNNFRYGARLEVGVANVDLFLNYDLNEMFQADRGPQVNTISFGVIL</sequence>
<accession>A0A2T0WFR6</accession>
<evidence type="ECO:0000313" key="2">
    <source>
        <dbReference type="EMBL" id="PRY85539.1"/>
    </source>
</evidence>
<dbReference type="EMBL" id="PVTR01000012">
    <property type="protein sequence ID" value="PRY85539.1"/>
    <property type="molecule type" value="Genomic_DNA"/>
</dbReference>
<feature type="signal peptide" evidence="1">
    <location>
        <begin position="1"/>
        <end position="20"/>
    </location>
</feature>
<protein>
    <recommendedName>
        <fullName evidence="4">Outer membrane protein with beta-barrel domain</fullName>
    </recommendedName>
</protein>
<evidence type="ECO:0000313" key="3">
    <source>
        <dbReference type="Proteomes" id="UP000238157"/>
    </source>
</evidence>
<dbReference type="Proteomes" id="UP000238157">
    <property type="component" value="Unassembled WGS sequence"/>
</dbReference>
<comment type="caution">
    <text evidence="2">The sequence shown here is derived from an EMBL/GenBank/DDBJ whole genome shotgun (WGS) entry which is preliminary data.</text>
</comment>
<organism evidence="2 3">
    <name type="scientific">Mongoliibacter ruber</name>
    <dbReference type="NCBI Taxonomy" id="1750599"/>
    <lineage>
        <taxon>Bacteria</taxon>
        <taxon>Pseudomonadati</taxon>
        <taxon>Bacteroidota</taxon>
        <taxon>Cytophagia</taxon>
        <taxon>Cytophagales</taxon>
        <taxon>Cyclobacteriaceae</taxon>
        <taxon>Mongoliibacter</taxon>
    </lineage>
</organism>
<evidence type="ECO:0008006" key="4">
    <source>
        <dbReference type="Google" id="ProtNLM"/>
    </source>
</evidence>
<dbReference type="OrthoDB" id="891525at2"/>
<evidence type="ECO:0000256" key="1">
    <source>
        <dbReference type="SAM" id="SignalP"/>
    </source>
</evidence>
<dbReference type="AlphaFoldDB" id="A0A2T0WFR6"/>
<reference evidence="2 3" key="1">
    <citation type="submission" date="2018-03" db="EMBL/GenBank/DDBJ databases">
        <title>Genomic Encyclopedia of Archaeal and Bacterial Type Strains, Phase II (KMG-II): from individual species to whole genera.</title>
        <authorList>
            <person name="Goeker M."/>
        </authorList>
    </citation>
    <scope>NUCLEOTIDE SEQUENCE [LARGE SCALE GENOMIC DNA]</scope>
    <source>
        <strain evidence="2 3">DSM 27929</strain>
    </source>
</reference>
<dbReference type="RefSeq" id="WP_106135064.1">
    <property type="nucleotide sequence ID" value="NZ_PVTR01000012.1"/>
</dbReference>
<name>A0A2T0WFR6_9BACT</name>
<keyword evidence="1" id="KW-0732">Signal</keyword>
<gene>
    <name evidence="2" type="ORF">CLW00_112120</name>
</gene>